<feature type="site" description="Catalytically relevant" evidence="6">
    <location>
        <position position="65"/>
    </location>
</feature>
<gene>
    <name evidence="10" type="ORF">HTY61_19015</name>
</gene>
<dbReference type="InterPro" id="IPR004800">
    <property type="entry name" value="KdsD/KpsF-type"/>
</dbReference>
<dbReference type="SUPFAM" id="SSF53697">
    <property type="entry name" value="SIS domain"/>
    <property type="match status" value="1"/>
</dbReference>
<dbReference type="CDD" id="cd04604">
    <property type="entry name" value="CBS_pair_SIS_assoc"/>
    <property type="match status" value="1"/>
</dbReference>
<evidence type="ECO:0000259" key="9">
    <source>
        <dbReference type="PROSITE" id="PS51464"/>
    </source>
</evidence>
<feature type="site" description="Catalytically relevant" evidence="6">
    <location>
        <position position="117"/>
    </location>
</feature>
<dbReference type="GO" id="GO:0005975">
    <property type="term" value="P:carbohydrate metabolic process"/>
    <property type="evidence" value="ECO:0007669"/>
    <property type="project" value="InterPro"/>
</dbReference>
<dbReference type="Gene3D" id="3.10.580.10">
    <property type="entry name" value="CBS-domain"/>
    <property type="match status" value="1"/>
</dbReference>
<dbReference type="PROSITE" id="PS51371">
    <property type="entry name" value="CBS"/>
    <property type="match status" value="2"/>
</dbReference>
<dbReference type="SMART" id="SM00116">
    <property type="entry name" value="CBS"/>
    <property type="match status" value="2"/>
</dbReference>
<evidence type="ECO:0000256" key="6">
    <source>
        <dbReference type="PIRSR" id="PIRSR004692-3"/>
    </source>
</evidence>
<feature type="site" description="Catalytically relevant" evidence="6">
    <location>
        <position position="158"/>
    </location>
</feature>
<evidence type="ECO:0000256" key="2">
    <source>
        <dbReference type="ARBA" id="ARBA00022737"/>
    </source>
</evidence>
<protein>
    <submittedName>
        <fullName evidence="10">KpsF/GutQ family sugar-phosphate isomerase</fullName>
    </submittedName>
</protein>
<reference evidence="10 11" key="1">
    <citation type="submission" date="2020-06" db="EMBL/GenBank/DDBJ databases">
        <title>Oricola thermophila sp. nov. isolated from a tidal sediments.</title>
        <authorList>
            <person name="Kwon K.K."/>
            <person name="Yang S.-H."/>
            <person name="Park M.-J."/>
        </authorList>
    </citation>
    <scope>NUCLEOTIDE SEQUENCE [LARGE SCALE GENOMIC DNA]</scope>
    <source>
        <strain evidence="10 11">MEBiC13590</strain>
    </source>
</reference>
<dbReference type="Pfam" id="PF00571">
    <property type="entry name" value="CBS"/>
    <property type="match status" value="2"/>
</dbReference>
<keyword evidence="5" id="KW-0862">Zinc</keyword>
<dbReference type="RefSeq" id="WP_175278283.1">
    <property type="nucleotide sequence ID" value="NZ_CP054836.1"/>
</dbReference>
<evidence type="ECO:0000256" key="5">
    <source>
        <dbReference type="PIRSR" id="PIRSR004692-2"/>
    </source>
</evidence>
<dbReference type="PANTHER" id="PTHR42745:SF1">
    <property type="entry name" value="ARABINOSE 5-PHOSPHATE ISOMERASE KDSD"/>
    <property type="match status" value="1"/>
</dbReference>
<feature type="site" description="Catalytically relevant" evidence="6">
    <location>
        <position position="199"/>
    </location>
</feature>
<feature type="domain" description="SIS" evidence="9">
    <location>
        <begin position="47"/>
        <end position="190"/>
    </location>
</feature>
<dbReference type="KEGG" id="orm:HTY61_19015"/>
<evidence type="ECO:0000256" key="1">
    <source>
        <dbReference type="ARBA" id="ARBA00008165"/>
    </source>
</evidence>
<dbReference type="InterPro" id="IPR046342">
    <property type="entry name" value="CBS_dom_sf"/>
</dbReference>
<dbReference type="PROSITE" id="PS51464">
    <property type="entry name" value="SIS"/>
    <property type="match status" value="1"/>
</dbReference>
<dbReference type="GO" id="GO:0046872">
    <property type="term" value="F:metal ion binding"/>
    <property type="evidence" value="ECO:0007669"/>
    <property type="project" value="UniProtKB-KW"/>
</dbReference>
<name>A0A6N1VLT7_9HYPH</name>
<evidence type="ECO:0000256" key="3">
    <source>
        <dbReference type="ARBA" id="ARBA00023122"/>
    </source>
</evidence>
<keyword evidence="2" id="KW-0677">Repeat</keyword>
<dbReference type="GO" id="GO:1901135">
    <property type="term" value="P:carbohydrate derivative metabolic process"/>
    <property type="evidence" value="ECO:0007669"/>
    <property type="project" value="InterPro"/>
</dbReference>
<keyword evidence="3 7" id="KW-0129">CBS domain</keyword>
<evidence type="ECO:0000256" key="7">
    <source>
        <dbReference type="PROSITE-ProRule" id="PRU00703"/>
    </source>
</evidence>
<sequence length="331" mass="34726">MSENTKNSETVKEPVMSALRTLAVERKGLEALSEAIADGLGKPFSQALEVIRGITGRVIVTGVGKSGHIGSKIAATLASTGTPAFFVHPAEANHGDLGMIARDDAIVTMSWSGETRELGGILSYSRRFEIPLIAITAGVESTLARQADIVLALPKAEEACPHGLAPTTSTLMQLALGDALAVALLESRGFSASDFHTFHPGGKLGASLMKVSEIMHTGDRVPLVEAGTSMRNAIMRISEKGFGCVGVIDRDARLCGIITDGDLRRHIDADLLSMSVDEVMTRSPKTIEGDTLVASALKIVNTSSITALMVVSDGKPVGIVHLHDLLRVGAA</sequence>
<dbReference type="InterPro" id="IPR050986">
    <property type="entry name" value="GutQ/KpsF_isomerases"/>
</dbReference>
<dbReference type="AlphaFoldDB" id="A0A6N1VLT7"/>
<dbReference type="Gene3D" id="3.40.50.10490">
    <property type="entry name" value="Glucose-6-phosphate isomerase like protein, domain 1"/>
    <property type="match status" value="1"/>
</dbReference>
<feature type="binding site" evidence="5">
    <location>
        <position position="88"/>
    </location>
    <ligand>
        <name>Zn(2+)</name>
        <dbReference type="ChEBI" id="CHEBI:29105"/>
    </ligand>
</feature>
<dbReference type="CDD" id="cd05014">
    <property type="entry name" value="SIS_Kpsf"/>
    <property type="match status" value="1"/>
</dbReference>
<proteinExistence type="inferred from homology"/>
<keyword evidence="10" id="KW-0413">Isomerase</keyword>
<keyword evidence="5" id="KW-0479">Metal-binding</keyword>
<dbReference type="PIRSF" id="PIRSF004692">
    <property type="entry name" value="KdsD_KpsF"/>
    <property type="match status" value="1"/>
</dbReference>
<dbReference type="Proteomes" id="UP000509367">
    <property type="component" value="Chromosome"/>
</dbReference>
<evidence type="ECO:0000313" key="10">
    <source>
        <dbReference type="EMBL" id="QKV20392.1"/>
    </source>
</evidence>
<organism evidence="10 11">
    <name type="scientific">Oricola thermophila</name>
    <dbReference type="NCBI Taxonomy" id="2742145"/>
    <lineage>
        <taxon>Bacteria</taxon>
        <taxon>Pseudomonadati</taxon>
        <taxon>Pseudomonadota</taxon>
        <taxon>Alphaproteobacteria</taxon>
        <taxon>Hyphomicrobiales</taxon>
        <taxon>Ahrensiaceae</taxon>
        <taxon>Oricola</taxon>
    </lineage>
</organism>
<evidence type="ECO:0000313" key="11">
    <source>
        <dbReference type="Proteomes" id="UP000509367"/>
    </source>
</evidence>
<comment type="similarity">
    <text evidence="1 4">Belongs to the SIS family. GutQ/KpsF subfamily.</text>
</comment>
<dbReference type="InterPro" id="IPR035474">
    <property type="entry name" value="SIS_Kpsf"/>
</dbReference>
<keyword evidence="11" id="KW-1185">Reference proteome</keyword>
<accession>A0A6N1VLT7</accession>
<dbReference type="PANTHER" id="PTHR42745">
    <property type="match status" value="1"/>
</dbReference>
<dbReference type="InterPro" id="IPR046348">
    <property type="entry name" value="SIS_dom_sf"/>
</dbReference>
<dbReference type="FunFam" id="3.40.50.10490:FF:000011">
    <property type="entry name" value="Arabinose 5-phosphate isomerase"/>
    <property type="match status" value="1"/>
</dbReference>
<dbReference type="NCBIfam" id="TIGR00393">
    <property type="entry name" value="kpsF"/>
    <property type="match status" value="1"/>
</dbReference>
<evidence type="ECO:0000256" key="4">
    <source>
        <dbReference type="PIRNR" id="PIRNR004692"/>
    </source>
</evidence>
<dbReference type="GO" id="GO:0019146">
    <property type="term" value="F:arabinose-5-phosphate isomerase activity"/>
    <property type="evidence" value="ECO:0007669"/>
    <property type="project" value="UniProtKB-ARBA"/>
</dbReference>
<dbReference type="Pfam" id="PF01380">
    <property type="entry name" value="SIS"/>
    <property type="match status" value="1"/>
</dbReference>
<dbReference type="InterPro" id="IPR001347">
    <property type="entry name" value="SIS_dom"/>
</dbReference>
<evidence type="ECO:0000259" key="8">
    <source>
        <dbReference type="PROSITE" id="PS51371"/>
    </source>
</evidence>
<dbReference type="GO" id="GO:0097367">
    <property type="term" value="F:carbohydrate derivative binding"/>
    <property type="evidence" value="ECO:0007669"/>
    <property type="project" value="InterPro"/>
</dbReference>
<feature type="domain" description="CBS" evidence="8">
    <location>
        <begin position="280"/>
        <end position="331"/>
    </location>
</feature>
<dbReference type="EMBL" id="CP054836">
    <property type="protein sequence ID" value="QKV20392.1"/>
    <property type="molecule type" value="Genomic_DNA"/>
</dbReference>
<feature type="domain" description="CBS" evidence="8">
    <location>
        <begin position="215"/>
        <end position="274"/>
    </location>
</feature>
<dbReference type="InterPro" id="IPR000644">
    <property type="entry name" value="CBS_dom"/>
</dbReference>